<dbReference type="PROSITE" id="PS00072">
    <property type="entry name" value="ACYL_COA_DH_1"/>
    <property type="match status" value="1"/>
</dbReference>
<name>A0A934K590_9BACT</name>
<dbReference type="SUPFAM" id="SSF47203">
    <property type="entry name" value="Acyl-CoA dehydrogenase C-terminal domain-like"/>
    <property type="match status" value="1"/>
</dbReference>
<evidence type="ECO:0000256" key="2">
    <source>
        <dbReference type="ARBA" id="ARBA00009347"/>
    </source>
</evidence>
<comment type="cofactor">
    <cofactor evidence="1 6">
        <name>FAD</name>
        <dbReference type="ChEBI" id="CHEBI:57692"/>
    </cofactor>
</comment>
<dbReference type="PIRSF" id="PIRSF016578">
    <property type="entry name" value="HsaA"/>
    <property type="match status" value="1"/>
</dbReference>
<keyword evidence="4 6" id="KW-0274">FAD</keyword>
<dbReference type="GO" id="GO:0003995">
    <property type="term" value="F:acyl-CoA dehydrogenase activity"/>
    <property type="evidence" value="ECO:0007669"/>
    <property type="project" value="InterPro"/>
</dbReference>
<dbReference type="FunFam" id="1.10.540.10:FF:000002">
    <property type="entry name" value="Acyl-CoA dehydrogenase FadE19"/>
    <property type="match status" value="1"/>
</dbReference>
<evidence type="ECO:0000259" key="8">
    <source>
        <dbReference type="Pfam" id="PF02770"/>
    </source>
</evidence>
<proteinExistence type="inferred from homology"/>
<dbReference type="Pfam" id="PF00441">
    <property type="entry name" value="Acyl-CoA_dh_1"/>
    <property type="match status" value="1"/>
</dbReference>
<dbReference type="InterPro" id="IPR013786">
    <property type="entry name" value="AcylCoA_DH/ox_N"/>
</dbReference>
<organism evidence="10 11">
    <name type="scientific">Candidatus Dormiibacter inghamiae</name>
    <dbReference type="NCBI Taxonomy" id="3127013"/>
    <lineage>
        <taxon>Bacteria</taxon>
        <taxon>Bacillati</taxon>
        <taxon>Candidatus Dormiibacterota</taxon>
        <taxon>Candidatus Dormibacteria</taxon>
        <taxon>Candidatus Dormibacterales</taxon>
        <taxon>Candidatus Dormibacteraceae</taxon>
        <taxon>Candidatus Dormiibacter</taxon>
    </lineage>
</organism>
<dbReference type="PANTHER" id="PTHR43884">
    <property type="entry name" value="ACYL-COA DEHYDROGENASE"/>
    <property type="match status" value="1"/>
</dbReference>
<feature type="domain" description="Acyl-CoA oxidase/dehydrogenase middle" evidence="8">
    <location>
        <begin position="120"/>
        <end position="215"/>
    </location>
</feature>
<feature type="domain" description="Acyl-CoA dehydrogenase/oxidase N-terminal" evidence="9">
    <location>
        <begin position="6"/>
        <end position="116"/>
    </location>
</feature>
<dbReference type="PROSITE" id="PS00073">
    <property type="entry name" value="ACYL_COA_DH_2"/>
    <property type="match status" value="1"/>
</dbReference>
<dbReference type="InterPro" id="IPR036250">
    <property type="entry name" value="AcylCo_DH-like_C"/>
</dbReference>
<dbReference type="Proteomes" id="UP000620075">
    <property type="component" value="Unassembled WGS sequence"/>
</dbReference>
<comment type="similarity">
    <text evidence="2 6">Belongs to the acyl-CoA dehydrogenase family.</text>
</comment>
<evidence type="ECO:0000313" key="11">
    <source>
        <dbReference type="Proteomes" id="UP000620075"/>
    </source>
</evidence>
<dbReference type="Gene3D" id="1.20.140.10">
    <property type="entry name" value="Butyryl-CoA Dehydrogenase, subunit A, domain 3"/>
    <property type="match status" value="1"/>
</dbReference>
<dbReference type="InterPro" id="IPR006091">
    <property type="entry name" value="Acyl-CoA_Oxase/DH_mid-dom"/>
</dbReference>
<keyword evidence="3 6" id="KW-0285">Flavoprotein</keyword>
<feature type="domain" description="Acyl-CoA dehydrogenase/oxidase C-terminal" evidence="7">
    <location>
        <begin position="227"/>
        <end position="377"/>
    </location>
</feature>
<evidence type="ECO:0000259" key="7">
    <source>
        <dbReference type="Pfam" id="PF00441"/>
    </source>
</evidence>
<dbReference type="InterPro" id="IPR006089">
    <property type="entry name" value="Acyl-CoA_DH_CS"/>
</dbReference>
<dbReference type="SUPFAM" id="SSF56645">
    <property type="entry name" value="Acyl-CoA dehydrogenase NM domain-like"/>
    <property type="match status" value="1"/>
</dbReference>
<dbReference type="PANTHER" id="PTHR43884:SF12">
    <property type="entry name" value="ISOVALERYL-COA DEHYDROGENASE, MITOCHONDRIAL-RELATED"/>
    <property type="match status" value="1"/>
</dbReference>
<protein>
    <submittedName>
        <fullName evidence="10">Acyl-CoA dehydrogenase family protein</fullName>
    </submittedName>
</protein>
<dbReference type="InterPro" id="IPR009100">
    <property type="entry name" value="AcylCoA_DH/oxidase_NM_dom_sf"/>
</dbReference>
<dbReference type="AlphaFoldDB" id="A0A934K590"/>
<dbReference type="FunFam" id="1.20.140.10:FF:000004">
    <property type="entry name" value="Acyl-CoA dehydrogenase FadE25"/>
    <property type="match status" value="1"/>
</dbReference>
<dbReference type="Pfam" id="PF02771">
    <property type="entry name" value="Acyl-CoA_dh_N"/>
    <property type="match status" value="1"/>
</dbReference>
<dbReference type="EMBL" id="JAEKNQ010000010">
    <property type="protein sequence ID" value="MBJ7601916.1"/>
    <property type="molecule type" value="Genomic_DNA"/>
</dbReference>
<dbReference type="RefSeq" id="WP_338176301.1">
    <property type="nucleotide sequence ID" value="NZ_JAEKNQ010000010.1"/>
</dbReference>
<dbReference type="InterPro" id="IPR046373">
    <property type="entry name" value="Acyl-CoA_Oxase/DH_mid-dom_sf"/>
</dbReference>
<evidence type="ECO:0000256" key="4">
    <source>
        <dbReference type="ARBA" id="ARBA00022827"/>
    </source>
</evidence>
<evidence type="ECO:0000313" key="10">
    <source>
        <dbReference type="EMBL" id="MBJ7601916.1"/>
    </source>
</evidence>
<accession>A0A934K590</accession>
<gene>
    <name evidence="10" type="ORF">JF888_01750</name>
</gene>
<evidence type="ECO:0000256" key="3">
    <source>
        <dbReference type="ARBA" id="ARBA00022630"/>
    </source>
</evidence>
<dbReference type="InterPro" id="IPR037069">
    <property type="entry name" value="AcylCoA_DH/ox_N_sf"/>
</dbReference>
<dbReference type="Gene3D" id="1.10.540.10">
    <property type="entry name" value="Acyl-CoA dehydrogenase/oxidase, N-terminal domain"/>
    <property type="match status" value="1"/>
</dbReference>
<evidence type="ECO:0000256" key="5">
    <source>
        <dbReference type="ARBA" id="ARBA00023002"/>
    </source>
</evidence>
<dbReference type="FunFam" id="2.40.110.10:FF:000001">
    <property type="entry name" value="Acyl-CoA dehydrogenase, mitochondrial"/>
    <property type="match status" value="1"/>
</dbReference>
<sequence length="378" mass="41040">MDLNFSAEQLAIRDTVRKLVQDRVAPRAAEIDEKSEYPADLEKLFAENGILAIPFPEEYGGISGSSVTICMAVEEIAKVCTSSSLILAVQALGSYPILLAGSEEQKKRLCPPLAEGRVAAYALSEPDSGSDAAAMRTSAKRYGDEYVLSGSKIFITHGSVADTLVVFARTDPDGGSRGTSAFVLEREESPWTVTKLEHKLGIRGSPTAMLAFDEVRVPAHNRLGEEGQGFKIALGVLDRSRPGIGAQALGIAEGAFEYALNYAKERRQFGRPIAEFQGLQFMLADMATQIEAARHLVYLAATKVDSRAEDLTKTAAMAKLFASDMAMTVTTDAVQVLGGYGYIQDYPVERMMRDAKITQIYEGTNQIQRVVIARALLR</sequence>
<keyword evidence="5 6" id="KW-0560">Oxidoreductase</keyword>
<dbReference type="InterPro" id="IPR009075">
    <property type="entry name" value="AcylCo_DH/oxidase_C"/>
</dbReference>
<evidence type="ECO:0000256" key="1">
    <source>
        <dbReference type="ARBA" id="ARBA00001974"/>
    </source>
</evidence>
<evidence type="ECO:0000256" key="6">
    <source>
        <dbReference type="RuleBase" id="RU362125"/>
    </source>
</evidence>
<comment type="caution">
    <text evidence="10">The sequence shown here is derived from an EMBL/GenBank/DDBJ whole genome shotgun (WGS) entry which is preliminary data.</text>
</comment>
<reference evidence="10 11" key="1">
    <citation type="submission" date="2020-10" db="EMBL/GenBank/DDBJ databases">
        <title>Ca. Dormibacterota MAGs.</title>
        <authorList>
            <person name="Montgomery K."/>
        </authorList>
    </citation>
    <scope>NUCLEOTIDE SEQUENCE [LARGE SCALE GENOMIC DNA]</scope>
    <source>
        <strain evidence="10">SC8811_S16_3</strain>
    </source>
</reference>
<dbReference type="Pfam" id="PF02770">
    <property type="entry name" value="Acyl-CoA_dh_M"/>
    <property type="match status" value="1"/>
</dbReference>
<dbReference type="GO" id="GO:0050660">
    <property type="term" value="F:flavin adenine dinucleotide binding"/>
    <property type="evidence" value="ECO:0007669"/>
    <property type="project" value="InterPro"/>
</dbReference>
<evidence type="ECO:0000259" key="9">
    <source>
        <dbReference type="Pfam" id="PF02771"/>
    </source>
</evidence>
<dbReference type="Gene3D" id="2.40.110.10">
    <property type="entry name" value="Butyryl-CoA Dehydrogenase, subunit A, domain 2"/>
    <property type="match status" value="1"/>
</dbReference>